<dbReference type="Proteomes" id="UP000325558">
    <property type="component" value="Unassembled WGS sequence"/>
</dbReference>
<dbReference type="AlphaFoldDB" id="A0A5N6Y8M6"/>
<name>A0A5N6Y8M6_9EURO</name>
<protein>
    <submittedName>
        <fullName evidence="1">Uncharacterized protein</fullName>
    </submittedName>
</protein>
<reference evidence="1" key="1">
    <citation type="submission" date="2019-04" db="EMBL/GenBank/DDBJ databases">
        <title>Friends and foes A comparative genomics study of 23 Aspergillus species from section Flavi.</title>
        <authorList>
            <consortium name="DOE Joint Genome Institute"/>
            <person name="Kjaerbolling I."/>
            <person name="Vesth T."/>
            <person name="Frisvad J.C."/>
            <person name="Nybo J.L."/>
            <person name="Theobald S."/>
            <person name="Kildgaard S."/>
            <person name="Isbrandt T."/>
            <person name="Kuo A."/>
            <person name="Sato A."/>
            <person name="Lyhne E.K."/>
            <person name="Kogle M.E."/>
            <person name="Wiebenga A."/>
            <person name="Kun R.S."/>
            <person name="Lubbers R.J."/>
            <person name="Makela M.R."/>
            <person name="Barry K."/>
            <person name="Chovatia M."/>
            <person name="Clum A."/>
            <person name="Daum C."/>
            <person name="Haridas S."/>
            <person name="He G."/>
            <person name="LaButti K."/>
            <person name="Lipzen A."/>
            <person name="Mondo S."/>
            <person name="Riley R."/>
            <person name="Salamov A."/>
            <person name="Simmons B.A."/>
            <person name="Magnuson J.K."/>
            <person name="Henrissat B."/>
            <person name="Mortensen U.H."/>
            <person name="Larsen T.O."/>
            <person name="Devries R.P."/>
            <person name="Grigoriev I.V."/>
            <person name="Machida M."/>
            <person name="Baker S.E."/>
            <person name="Andersen M.R."/>
        </authorList>
    </citation>
    <scope>NUCLEOTIDE SEQUENCE</scope>
    <source>
        <strain evidence="1">CBS 117612</strain>
    </source>
</reference>
<sequence length="84" mass="9065">MVFIASDLREEKLAAARELGVPNSAIVPGTTLIADVIVERVIKIDTVLKVYTDPVEVVDLISNGTQSCSFFPLLALRVFCTSAI</sequence>
<gene>
    <name evidence="1" type="ORF">BDV24DRAFT_163977</name>
</gene>
<organism evidence="1">
    <name type="scientific">Aspergillus arachidicola</name>
    <dbReference type="NCBI Taxonomy" id="656916"/>
    <lineage>
        <taxon>Eukaryota</taxon>
        <taxon>Fungi</taxon>
        <taxon>Dikarya</taxon>
        <taxon>Ascomycota</taxon>
        <taxon>Pezizomycotina</taxon>
        <taxon>Eurotiomycetes</taxon>
        <taxon>Eurotiomycetidae</taxon>
        <taxon>Eurotiales</taxon>
        <taxon>Aspergillaceae</taxon>
        <taxon>Aspergillus</taxon>
        <taxon>Aspergillus subgen. Circumdati</taxon>
    </lineage>
</organism>
<dbReference type="EMBL" id="ML737145">
    <property type="protein sequence ID" value="KAE8340759.1"/>
    <property type="molecule type" value="Genomic_DNA"/>
</dbReference>
<proteinExistence type="predicted"/>
<evidence type="ECO:0000313" key="1">
    <source>
        <dbReference type="EMBL" id="KAE8340759.1"/>
    </source>
</evidence>
<accession>A0A5N6Y8M6</accession>